<dbReference type="EMBL" id="QRSS01000005">
    <property type="protein sequence ID" value="RGQ05894.1"/>
    <property type="molecule type" value="Genomic_DNA"/>
</dbReference>
<name>A0A411ZSU2_9FIRM</name>
<evidence type="ECO:0000313" key="2">
    <source>
        <dbReference type="Proteomes" id="UP000283585"/>
    </source>
</evidence>
<evidence type="ECO:0000313" key="1">
    <source>
        <dbReference type="EMBL" id="RGQ05894.1"/>
    </source>
</evidence>
<protein>
    <submittedName>
        <fullName evidence="1">Uncharacterized protein</fullName>
    </submittedName>
</protein>
<reference evidence="1 2" key="1">
    <citation type="submission" date="2018-08" db="EMBL/GenBank/DDBJ databases">
        <title>A genome reference for cultivated species of the human gut microbiota.</title>
        <authorList>
            <person name="Zou Y."/>
            <person name="Xue W."/>
            <person name="Luo G."/>
        </authorList>
    </citation>
    <scope>NUCLEOTIDE SEQUENCE [LARGE SCALE GENOMIC DNA]</scope>
    <source>
        <strain evidence="1 2">AF29-2BH</strain>
    </source>
</reference>
<dbReference type="Proteomes" id="UP000283585">
    <property type="component" value="Unassembled WGS sequence"/>
</dbReference>
<comment type="caution">
    <text evidence="1">The sequence shown here is derived from an EMBL/GenBank/DDBJ whole genome shotgun (WGS) entry which is preliminary data.</text>
</comment>
<sequence>MTNSVLYGRQDDFFVPADAEDLKATVYAYYCHNGYPDDLQCTIDNAAHLIATQKPIDENAVSDILMDVAGAADIWAFWEGFRACVDIMTGNLFQRILMYQDDKESDNDNE</sequence>
<proteinExistence type="predicted"/>
<organism evidence="1 2">
    <name type="scientific">Blautia obeum</name>
    <dbReference type="NCBI Taxonomy" id="40520"/>
    <lineage>
        <taxon>Bacteria</taxon>
        <taxon>Bacillati</taxon>
        <taxon>Bacillota</taxon>
        <taxon>Clostridia</taxon>
        <taxon>Lachnospirales</taxon>
        <taxon>Lachnospiraceae</taxon>
        <taxon>Blautia</taxon>
    </lineage>
</organism>
<gene>
    <name evidence="1" type="ORF">DWZ12_05345</name>
</gene>
<dbReference type="AlphaFoldDB" id="A0A411ZSU2"/>
<accession>A0A411ZSU2</accession>
<dbReference type="RefSeq" id="WP_118044496.1">
    <property type="nucleotide sequence ID" value="NZ_QRSS01000005.1"/>
</dbReference>